<keyword evidence="12 25" id="KW-0378">Hydrolase</keyword>
<dbReference type="SUPFAM" id="SSF55159">
    <property type="entry name" value="eIF1-like"/>
    <property type="match status" value="1"/>
</dbReference>
<dbReference type="InterPro" id="IPR000407">
    <property type="entry name" value="GDA1_CD39_NTPase"/>
</dbReference>
<comment type="similarity">
    <text evidence="5 25">Belongs to the GDA1/CD39 NTPase family.</text>
</comment>
<organism evidence="29 30">
    <name type="scientific">Myotis davidii</name>
    <name type="common">David's myotis</name>
    <dbReference type="NCBI Taxonomy" id="225400"/>
    <lineage>
        <taxon>Eukaryota</taxon>
        <taxon>Metazoa</taxon>
        <taxon>Chordata</taxon>
        <taxon>Craniata</taxon>
        <taxon>Vertebrata</taxon>
        <taxon>Euteleostomi</taxon>
        <taxon>Mammalia</taxon>
        <taxon>Eutheria</taxon>
        <taxon>Laurasiatheria</taxon>
        <taxon>Chiroptera</taxon>
        <taxon>Yangochiroptera</taxon>
        <taxon>Vespertilionidae</taxon>
        <taxon>Myotis</taxon>
    </lineage>
</organism>
<proteinExistence type="inferred from homology"/>
<dbReference type="Gene3D" id="3.30.420.150">
    <property type="entry name" value="Exopolyphosphatase. Domain 2"/>
    <property type="match status" value="1"/>
</dbReference>
<keyword evidence="30" id="KW-1185">Reference proteome</keyword>
<keyword evidence="11" id="KW-0479">Metal-binding</keyword>
<dbReference type="InterPro" id="IPR051745">
    <property type="entry name" value="Intracell_Transport_Effector"/>
</dbReference>
<dbReference type="GO" id="GO:0004050">
    <property type="term" value="F:apyrase activity"/>
    <property type="evidence" value="ECO:0007669"/>
    <property type="project" value="UniProtKB-EC"/>
</dbReference>
<dbReference type="GO" id="GO:0005524">
    <property type="term" value="F:ATP binding"/>
    <property type="evidence" value="ECO:0007669"/>
    <property type="project" value="UniProtKB-KW"/>
</dbReference>
<evidence type="ECO:0000313" key="30">
    <source>
        <dbReference type="Proteomes" id="UP000010556"/>
    </source>
</evidence>
<feature type="transmembrane region" description="Helical" evidence="27">
    <location>
        <begin position="881"/>
        <end position="901"/>
    </location>
</feature>
<evidence type="ECO:0000256" key="24">
    <source>
        <dbReference type="PIRSR" id="PIRSR600407-2"/>
    </source>
</evidence>
<feature type="region of interest" description="Disordered" evidence="26">
    <location>
        <begin position="220"/>
        <end position="257"/>
    </location>
</feature>
<accession>L5LGJ2</accession>
<feature type="domain" description="SUI1" evidence="28">
    <location>
        <begin position="786"/>
        <end position="856"/>
    </location>
</feature>
<dbReference type="CDD" id="cd24112">
    <property type="entry name" value="ASKHA_NBD_NTPDase3"/>
    <property type="match status" value="1"/>
</dbReference>
<evidence type="ECO:0000256" key="13">
    <source>
        <dbReference type="ARBA" id="ARBA00022833"/>
    </source>
</evidence>
<evidence type="ECO:0000256" key="3">
    <source>
        <dbReference type="ARBA" id="ARBA00004141"/>
    </source>
</evidence>
<dbReference type="GO" id="GO:0080090">
    <property type="term" value="P:regulation of primary metabolic process"/>
    <property type="evidence" value="ECO:0007669"/>
    <property type="project" value="UniProtKB-ARBA"/>
</dbReference>
<dbReference type="Pfam" id="PF01253">
    <property type="entry name" value="SUI1"/>
    <property type="match status" value="1"/>
</dbReference>
<dbReference type="FunFam" id="3.30.420.150:FF:000002">
    <property type="entry name" value="Ectonucleoside triphosphate diphosphohydrolase 1"/>
    <property type="match status" value="1"/>
</dbReference>
<dbReference type="GO" id="GO:0003779">
    <property type="term" value="F:actin binding"/>
    <property type="evidence" value="ECO:0007669"/>
    <property type="project" value="TreeGrafter"/>
</dbReference>
<dbReference type="EMBL" id="KB112367">
    <property type="protein sequence ID" value="ELK25125.1"/>
    <property type="molecule type" value="Genomic_DNA"/>
</dbReference>
<evidence type="ECO:0000313" key="29">
    <source>
        <dbReference type="EMBL" id="ELK25125.1"/>
    </source>
</evidence>
<evidence type="ECO:0000256" key="23">
    <source>
        <dbReference type="PIRSR" id="PIRSR600407-1"/>
    </source>
</evidence>
<evidence type="ECO:0000256" key="19">
    <source>
        <dbReference type="ARBA" id="ARBA00022990"/>
    </source>
</evidence>
<protein>
    <recommendedName>
        <fullName evidence="6">apyrase</fullName>
        <ecNumber evidence="6">3.6.1.5</ecNumber>
    </recommendedName>
</protein>
<feature type="compositionally biased region" description="Polar residues" evidence="26">
    <location>
        <begin position="693"/>
        <end position="702"/>
    </location>
</feature>
<feature type="compositionally biased region" description="Polar residues" evidence="26">
    <location>
        <begin position="326"/>
        <end position="347"/>
    </location>
</feature>
<feature type="region of interest" description="Disordered" evidence="26">
    <location>
        <begin position="297"/>
        <end position="489"/>
    </location>
</feature>
<dbReference type="PROSITE" id="PS50296">
    <property type="entry name" value="SUI1"/>
    <property type="match status" value="1"/>
</dbReference>
<evidence type="ECO:0000256" key="7">
    <source>
        <dbReference type="ARBA" id="ARBA00022540"/>
    </source>
</evidence>
<keyword evidence="22" id="KW-0325">Glycoprotein</keyword>
<evidence type="ECO:0000256" key="6">
    <source>
        <dbReference type="ARBA" id="ARBA00012148"/>
    </source>
</evidence>
<keyword evidence="7" id="KW-0396">Initiation factor</keyword>
<evidence type="ECO:0000259" key="28">
    <source>
        <dbReference type="PROSITE" id="PS50296"/>
    </source>
</evidence>
<keyword evidence="8" id="KW-0597">Phosphoprotein</keyword>
<evidence type="ECO:0000256" key="16">
    <source>
        <dbReference type="ARBA" id="ARBA00022842"/>
    </source>
</evidence>
<evidence type="ECO:0000256" key="1">
    <source>
        <dbReference type="ARBA" id="ARBA00001913"/>
    </source>
</evidence>
<comment type="cofactor">
    <cofactor evidence="2">
        <name>Mg(2+)</name>
        <dbReference type="ChEBI" id="CHEBI:18420"/>
    </cofactor>
</comment>
<keyword evidence="16" id="KW-0460">Magnesium</keyword>
<gene>
    <name evidence="29" type="ORF">MDA_GLEAN10023298</name>
</gene>
<evidence type="ECO:0000256" key="25">
    <source>
        <dbReference type="RuleBase" id="RU003833"/>
    </source>
</evidence>
<dbReference type="InterPro" id="IPR006788">
    <property type="entry name" value="Myrip/Melanophilin"/>
</dbReference>
<dbReference type="PANTHER" id="PTHR14555:SF6">
    <property type="entry name" value="RAB EFFECTOR MYRIP"/>
    <property type="match status" value="1"/>
</dbReference>
<evidence type="ECO:0000256" key="4">
    <source>
        <dbReference type="ARBA" id="ARBA00005422"/>
    </source>
</evidence>
<keyword evidence="17" id="KW-0648">Protein biosynthesis</keyword>
<keyword evidence="14" id="KW-0106">Calcium</keyword>
<dbReference type="GO" id="GO:0010468">
    <property type="term" value="P:regulation of gene expression"/>
    <property type="evidence" value="ECO:0007669"/>
    <property type="project" value="UniProtKB-ARBA"/>
</dbReference>
<feature type="binding site" evidence="24">
    <location>
        <begin position="1080"/>
        <end position="1084"/>
    </location>
    <ligand>
        <name>ATP</name>
        <dbReference type="ChEBI" id="CHEBI:30616"/>
    </ligand>
</feature>
<dbReference type="InterPro" id="IPR036877">
    <property type="entry name" value="SUI1_dom_sf"/>
</dbReference>
<evidence type="ECO:0000256" key="14">
    <source>
        <dbReference type="ARBA" id="ARBA00022837"/>
    </source>
</evidence>
<dbReference type="GO" id="GO:0017111">
    <property type="term" value="F:ribonucleoside triphosphate phosphatase activity"/>
    <property type="evidence" value="ECO:0007669"/>
    <property type="project" value="UniProtKB-ARBA"/>
</dbReference>
<evidence type="ECO:0000256" key="17">
    <source>
        <dbReference type="ARBA" id="ARBA00022917"/>
    </source>
</evidence>
<keyword evidence="9 27" id="KW-0812">Transmembrane</keyword>
<evidence type="ECO:0000256" key="2">
    <source>
        <dbReference type="ARBA" id="ARBA00001946"/>
    </source>
</evidence>
<keyword evidence="19" id="KW-0007">Acetylation</keyword>
<evidence type="ECO:0000256" key="18">
    <source>
        <dbReference type="ARBA" id="ARBA00022989"/>
    </source>
</evidence>
<dbReference type="Pfam" id="PF01150">
    <property type="entry name" value="GDA1_CD39"/>
    <property type="match status" value="1"/>
</dbReference>
<reference evidence="30" key="1">
    <citation type="journal article" date="2013" name="Science">
        <title>Comparative analysis of bat genomes provides insight into the evolution of flight and immunity.</title>
        <authorList>
            <person name="Zhang G."/>
            <person name="Cowled C."/>
            <person name="Shi Z."/>
            <person name="Huang Z."/>
            <person name="Bishop-Lilly K.A."/>
            <person name="Fang X."/>
            <person name="Wynne J.W."/>
            <person name="Xiong Z."/>
            <person name="Baker M.L."/>
            <person name="Zhao W."/>
            <person name="Tachedjian M."/>
            <person name="Zhu Y."/>
            <person name="Zhou P."/>
            <person name="Jiang X."/>
            <person name="Ng J."/>
            <person name="Yang L."/>
            <person name="Wu L."/>
            <person name="Xiao J."/>
            <person name="Feng Y."/>
            <person name="Chen Y."/>
            <person name="Sun X."/>
            <person name="Zhang Y."/>
            <person name="Marsh G.A."/>
            <person name="Crameri G."/>
            <person name="Broder C.C."/>
            <person name="Frey K.G."/>
            <person name="Wang L.F."/>
            <person name="Wang J."/>
        </authorList>
    </citation>
    <scope>NUCLEOTIDE SEQUENCE [LARGE SCALE GENOMIC DNA]</scope>
</reference>
<dbReference type="GO" id="GO:0017022">
    <property type="term" value="F:myosin binding"/>
    <property type="evidence" value="ECO:0007669"/>
    <property type="project" value="TreeGrafter"/>
</dbReference>
<dbReference type="Proteomes" id="UP000010556">
    <property type="component" value="Unassembled WGS sequence"/>
</dbReference>
<feature type="region of interest" description="Disordered" evidence="26">
    <location>
        <begin position="501"/>
        <end position="535"/>
    </location>
</feature>
<dbReference type="NCBIfam" id="TIGR01160">
    <property type="entry name" value="SUI1_MOF2"/>
    <property type="match status" value="1"/>
</dbReference>
<dbReference type="EC" id="3.6.1.5" evidence="6"/>
<dbReference type="GO" id="GO:0017110">
    <property type="term" value="F:nucleoside diphosphate phosphatase activity"/>
    <property type="evidence" value="ECO:0007669"/>
    <property type="project" value="UniProtKB-ARBA"/>
</dbReference>
<feature type="compositionally biased region" description="Basic and acidic residues" evidence="26">
    <location>
        <begin position="470"/>
        <end position="489"/>
    </location>
</feature>
<comment type="similarity">
    <text evidence="4">Belongs to the SUI1 family.</text>
</comment>
<comment type="cofactor">
    <cofactor evidence="1">
        <name>Ca(2+)</name>
        <dbReference type="ChEBI" id="CHEBI:29108"/>
    </cofactor>
</comment>
<feature type="region of interest" description="Disordered" evidence="26">
    <location>
        <begin position="689"/>
        <end position="713"/>
    </location>
</feature>
<dbReference type="PROSITE" id="PS01238">
    <property type="entry name" value="GDA1_CD39_NTPASE"/>
    <property type="match status" value="1"/>
</dbReference>
<sequence>MLSERNWHVDVSGPERLLRTQSLEWFYNNVKSRFKRFGSAKVLKNLYRKHRLESGAGFDILGGSFFEANLENEGSVSGSDSTFYRQSEGHSMMDTLAVALRVAEEAIEEAISKAEAHGDSLDKQNEASYLRDHKEELTEELATTILQKIIRKQKSKGEQQMEEEPEWSQPQSCSAKAAEEGTAASPGGHPASSIRWRSQSEFSPIGEDALQTCLLEAASRQPGGLGQQPREESAWPSWRSLDSPDQTDRAPVLQSPDGNWVALKDGALPPARLLAKPKSGAFQALEAASSVASAYDEMVSDSEEDFDWSEAVSTLCPRRQDLPRNPQHQPTQAQGLDQVPSATSAPSRLSPHLEATYSDSETSSTGSSRETGHHRARLSWLQRKAPRTPVAEKMHLQGELDVNFNPQAASRETSDSSEPEEAPHVPDRRVRRWRRARVGSEDPSKELSSPNAHSQEPNTHQVLGDLSETDLGKETRHPRARADTTEEKVRNKLFELAMKMSEKETSSGEDQESEPKTESENQKESLSSEDNSQSIQEELKKKYSAVSLCNISTEVLKVINATEELIAESTGPWEFPPGPPDREKGTFPLGTDQVRLDEQLTSLEENVYLAAGTVYGLEGQLSELEEAARCIHSGTGETELADLEDQVATAAAQVHHAELQISDIESRISALTIAGLNIAPCVHLTRKREQKQRNQVQTIDTSRQQRRKLPAPPVRAEKVAVSAVTNTKTFNRNFILQGSSPNRKSTAQDLMVNVISVLTPASFTGDPFADATKGDDLLPAGTEDYIHIRIQQRNGRKTLTTVQGIADDYDKKKLVKAFKKKFACNGTVIEHPEYGEVIQLQGDQRKNICQFLLELGGKMFTVLTRQPCEHAGFKALSRTPVVIALVVLILSVVVLVAITLIQIHQKEVLLPGLKYGIVLDAGSSRTTVYVYQWPAEKENNTGVVSQTCKCSVKGSGISSYGKNPQDAPKAFEDCIQKVKEQIPAHLQGSTHIYLGATAGMRLLRLQNETAANEVLASIQNYFKSQPFDFRGAQIISGQEEGIYGWITANYLMGNFLEKTLWHAWVHPNGVETTGALDLGGASTQISFAVGEKVELNTSDIIKVSLYGYVYTLYTRSFQCYGRNEAEKRFLAMLLQNSTTSTITTNPCYPRNYTTTFTAGHLFDSLCTEELRPGGYDPDDTITFEGTGDPLLCRVKVASLFAFRACHDREICCFDGVYQPEVKGSFVAFAGFFYTANALNLSGSFSLDAFNSSTWDFCSQDWSQLPLLLPRFDEVYARSYCFSAHYIYHLLVSGYRFTEDTWPQIHFKKEVDNSSIAWSLGYMLTLTNQIPAEIPLIRLPMKPPTFCVPVCAVQESEALPACLGPCSGFRVSRVSSCRSSRAAQVQPG</sequence>
<keyword evidence="11" id="KW-0863">Zinc-finger</keyword>
<evidence type="ECO:0000256" key="8">
    <source>
        <dbReference type="ARBA" id="ARBA00022553"/>
    </source>
</evidence>
<evidence type="ECO:0000256" key="20">
    <source>
        <dbReference type="ARBA" id="ARBA00023136"/>
    </source>
</evidence>
<dbReference type="Gene3D" id="3.30.780.10">
    <property type="entry name" value="SUI1-like domain"/>
    <property type="match status" value="1"/>
</dbReference>
<feature type="compositionally biased region" description="Acidic residues" evidence="26">
    <location>
        <begin position="298"/>
        <end position="308"/>
    </location>
</feature>
<feature type="compositionally biased region" description="Basic and acidic residues" evidence="26">
    <location>
        <begin position="513"/>
        <end position="523"/>
    </location>
</feature>
<evidence type="ECO:0000256" key="9">
    <source>
        <dbReference type="ARBA" id="ARBA00022692"/>
    </source>
</evidence>
<name>L5LGJ2_MYODS</name>
<feature type="compositionally biased region" description="Low complexity" evidence="26">
    <location>
        <begin position="356"/>
        <end position="369"/>
    </location>
</feature>
<dbReference type="GO" id="GO:0030864">
    <property type="term" value="C:cortical actin cytoskeleton"/>
    <property type="evidence" value="ECO:0007669"/>
    <property type="project" value="TreeGrafter"/>
</dbReference>
<comment type="subcellular location">
    <subcellularLocation>
        <location evidence="3">Membrane</location>
        <topology evidence="3">Multi-pass membrane protein</topology>
    </subcellularLocation>
</comment>
<keyword evidence="20 27" id="KW-0472">Membrane</keyword>
<evidence type="ECO:0000256" key="12">
    <source>
        <dbReference type="ARBA" id="ARBA00022801"/>
    </source>
</evidence>
<keyword evidence="15 24" id="KW-0067">ATP-binding</keyword>
<dbReference type="InterPro" id="IPR001950">
    <property type="entry name" value="SUI1"/>
</dbReference>
<dbReference type="FunFam" id="3.30.780.10:FF:000003">
    <property type="entry name" value="Eukaryotic translation initiation factor 1b"/>
    <property type="match status" value="1"/>
</dbReference>
<feature type="compositionally biased region" description="Polar residues" evidence="26">
    <location>
        <begin position="524"/>
        <end position="535"/>
    </location>
</feature>
<evidence type="ECO:0000256" key="27">
    <source>
        <dbReference type="SAM" id="Phobius"/>
    </source>
</evidence>
<dbReference type="InterPro" id="IPR005874">
    <property type="entry name" value="SUI1_euk"/>
</dbReference>
<feature type="region of interest" description="Disordered" evidence="26">
    <location>
        <begin position="154"/>
        <end position="195"/>
    </location>
</feature>
<feature type="active site" description="Proton acceptor" evidence="23">
    <location>
        <position position="1040"/>
    </location>
</feature>
<dbReference type="GO" id="GO:0003743">
    <property type="term" value="F:translation initiation factor activity"/>
    <property type="evidence" value="ECO:0007669"/>
    <property type="project" value="UniProtKB-KW"/>
</dbReference>
<feature type="compositionally biased region" description="Polar residues" evidence="26">
    <location>
        <begin position="446"/>
        <end position="461"/>
    </location>
</feature>
<keyword evidence="13" id="KW-0862">Zinc</keyword>
<evidence type="ECO:0000256" key="15">
    <source>
        <dbReference type="ARBA" id="ARBA00022840"/>
    </source>
</evidence>
<evidence type="ECO:0000256" key="21">
    <source>
        <dbReference type="ARBA" id="ARBA00023157"/>
    </source>
</evidence>
<keyword evidence="21" id="KW-1015">Disulfide bond</keyword>
<evidence type="ECO:0000256" key="26">
    <source>
        <dbReference type="SAM" id="MobiDB-lite"/>
    </source>
</evidence>
<dbReference type="Gene3D" id="3.30.420.40">
    <property type="match status" value="1"/>
</dbReference>
<dbReference type="CDD" id="cd11566">
    <property type="entry name" value="eIF1_SUI1"/>
    <property type="match status" value="1"/>
</dbReference>
<evidence type="ECO:0000256" key="5">
    <source>
        <dbReference type="ARBA" id="ARBA00009283"/>
    </source>
</evidence>
<evidence type="ECO:0000256" key="22">
    <source>
        <dbReference type="ARBA" id="ARBA00023180"/>
    </source>
</evidence>
<dbReference type="GO" id="GO:0016020">
    <property type="term" value="C:membrane"/>
    <property type="evidence" value="ECO:0007669"/>
    <property type="project" value="UniProtKB-SubCell"/>
</dbReference>
<dbReference type="Pfam" id="PF04698">
    <property type="entry name" value="Rab_eff_C"/>
    <property type="match status" value="1"/>
</dbReference>
<dbReference type="eggNOG" id="ENOG502QPUS">
    <property type="taxonomic scope" value="Eukaryota"/>
</dbReference>
<dbReference type="PANTHER" id="PTHR14555">
    <property type="entry name" value="MYELIN-ASSOCIATED OLIGODENDROCYTIC BASIC PROTEIN MOBP -RELATED"/>
    <property type="match status" value="1"/>
</dbReference>
<evidence type="ECO:0000256" key="11">
    <source>
        <dbReference type="ARBA" id="ARBA00022771"/>
    </source>
</evidence>
<dbReference type="FunFam" id="3.30.420.40:FF:000068">
    <property type="entry name" value="Ectonucleoside triphosphate diphosphohydrolase 1"/>
    <property type="match status" value="1"/>
</dbReference>
<evidence type="ECO:0000256" key="10">
    <source>
        <dbReference type="ARBA" id="ARBA00022741"/>
    </source>
</evidence>
<dbReference type="GO" id="GO:0008270">
    <property type="term" value="F:zinc ion binding"/>
    <property type="evidence" value="ECO:0007669"/>
    <property type="project" value="UniProtKB-KW"/>
</dbReference>
<keyword evidence="18 27" id="KW-1133">Transmembrane helix</keyword>
<keyword evidence="10 24" id="KW-0547">Nucleotide-binding</keyword>